<accession>A0A8J6B0A3</accession>
<keyword evidence="5" id="KW-0238">DNA-binding</keyword>
<evidence type="ECO:0000256" key="2">
    <source>
        <dbReference type="ARBA" id="ARBA00004286"/>
    </source>
</evidence>
<dbReference type="PANTHER" id="PTHR45810">
    <property type="entry name" value="HISTONE H3.2"/>
    <property type="match status" value="1"/>
</dbReference>
<gene>
    <name evidence="10" type="ORF">GDO78_020037</name>
</gene>
<dbReference type="Pfam" id="PF00125">
    <property type="entry name" value="Histone"/>
    <property type="match status" value="1"/>
</dbReference>
<dbReference type="InterPro" id="IPR000164">
    <property type="entry name" value="Histone_H3/CENP-A"/>
</dbReference>
<keyword evidence="6" id="KW-0539">Nucleus</keyword>
<protein>
    <recommendedName>
        <fullName evidence="9">Core Histone H2A/H2B/H3 domain-containing protein</fullName>
    </recommendedName>
</protein>
<organism evidence="10 11">
    <name type="scientific">Eleutherodactylus coqui</name>
    <name type="common">Puerto Rican coqui</name>
    <dbReference type="NCBI Taxonomy" id="57060"/>
    <lineage>
        <taxon>Eukaryota</taxon>
        <taxon>Metazoa</taxon>
        <taxon>Chordata</taxon>
        <taxon>Craniata</taxon>
        <taxon>Vertebrata</taxon>
        <taxon>Euteleostomi</taxon>
        <taxon>Amphibia</taxon>
        <taxon>Batrachia</taxon>
        <taxon>Anura</taxon>
        <taxon>Neobatrachia</taxon>
        <taxon>Hyloidea</taxon>
        <taxon>Eleutherodactylidae</taxon>
        <taxon>Eleutherodactylinae</taxon>
        <taxon>Eleutherodactylus</taxon>
        <taxon>Eleutherodactylus</taxon>
    </lineage>
</organism>
<dbReference type="GO" id="GO:0003677">
    <property type="term" value="F:DNA binding"/>
    <property type="evidence" value="ECO:0007669"/>
    <property type="project" value="UniProtKB-KW"/>
</dbReference>
<dbReference type="InterPro" id="IPR009072">
    <property type="entry name" value="Histone-fold"/>
</dbReference>
<evidence type="ECO:0000256" key="1">
    <source>
        <dbReference type="ARBA" id="ARBA00004123"/>
    </source>
</evidence>
<proteinExistence type="inferred from homology"/>
<dbReference type="GO" id="GO:0000786">
    <property type="term" value="C:nucleosome"/>
    <property type="evidence" value="ECO:0007669"/>
    <property type="project" value="UniProtKB-KW"/>
</dbReference>
<evidence type="ECO:0000259" key="9">
    <source>
        <dbReference type="Pfam" id="PF00125"/>
    </source>
</evidence>
<sequence>MQIVSIGSNSFIMRPTTSVGPSSRAGPSSSPAGPLSSASHSRKSKNPKRRSAAAPQAPPQSPQRRQEARDDKGEGGGEREPPRRQRHRPGAKALTEIRKYQKSTKLLLPKAPFARAVRQVCMKHTCGVPYLWQSQAIMALQEVSV</sequence>
<dbReference type="PRINTS" id="PR00622">
    <property type="entry name" value="HISTONEH3"/>
</dbReference>
<comment type="subcellular location">
    <subcellularLocation>
        <location evidence="2">Chromosome</location>
    </subcellularLocation>
    <subcellularLocation>
        <location evidence="1">Nucleus</location>
    </subcellularLocation>
</comment>
<dbReference type="AlphaFoldDB" id="A0A8J6B0A3"/>
<comment type="caution">
    <text evidence="10">The sequence shown here is derived from an EMBL/GenBank/DDBJ whole genome shotgun (WGS) entry which is preliminary data.</text>
</comment>
<name>A0A8J6B0A3_ELECQ</name>
<evidence type="ECO:0000256" key="5">
    <source>
        <dbReference type="ARBA" id="ARBA00023125"/>
    </source>
</evidence>
<feature type="region of interest" description="Disordered" evidence="8">
    <location>
        <begin position="1"/>
        <end position="96"/>
    </location>
</feature>
<dbReference type="GO" id="GO:0030527">
    <property type="term" value="F:structural constituent of chromatin"/>
    <property type="evidence" value="ECO:0007669"/>
    <property type="project" value="InterPro"/>
</dbReference>
<keyword evidence="11" id="KW-1185">Reference proteome</keyword>
<evidence type="ECO:0000256" key="8">
    <source>
        <dbReference type="SAM" id="MobiDB-lite"/>
    </source>
</evidence>
<dbReference type="InterPro" id="IPR007125">
    <property type="entry name" value="H2A/H2B/H3"/>
</dbReference>
<feature type="compositionally biased region" description="Low complexity" evidence="8">
    <location>
        <begin position="18"/>
        <end position="39"/>
    </location>
</feature>
<keyword evidence="7" id="KW-0544">Nucleosome core</keyword>
<dbReference type="OrthoDB" id="842664at2759"/>
<evidence type="ECO:0000256" key="4">
    <source>
        <dbReference type="ARBA" id="ARBA00022454"/>
    </source>
</evidence>
<feature type="compositionally biased region" description="Basic residues" evidence="8">
    <location>
        <begin position="40"/>
        <end position="51"/>
    </location>
</feature>
<evidence type="ECO:0000256" key="3">
    <source>
        <dbReference type="ARBA" id="ARBA00010343"/>
    </source>
</evidence>
<dbReference type="Proteomes" id="UP000770717">
    <property type="component" value="Unassembled WGS sequence"/>
</dbReference>
<reference evidence="10" key="1">
    <citation type="thesis" date="2020" institute="ProQuest LLC" country="789 East Eisenhower Parkway, Ann Arbor, MI, USA">
        <title>Comparative Genomics and Chromosome Evolution.</title>
        <authorList>
            <person name="Mudd A.B."/>
        </authorList>
    </citation>
    <scope>NUCLEOTIDE SEQUENCE</scope>
    <source>
        <strain evidence="10">HN-11 Male</strain>
        <tissue evidence="10">Kidney and liver</tissue>
    </source>
</reference>
<dbReference type="EMBL" id="WNTK01045353">
    <property type="protein sequence ID" value="KAG9460709.1"/>
    <property type="molecule type" value="Genomic_DNA"/>
</dbReference>
<dbReference type="PANTHER" id="PTHR45810:SF17">
    <property type="entry name" value="HISTONE H3-LIKE CENTROMERIC PROTEIN A"/>
    <property type="match status" value="1"/>
</dbReference>
<dbReference type="GO" id="GO:0005634">
    <property type="term" value="C:nucleus"/>
    <property type="evidence" value="ECO:0007669"/>
    <property type="project" value="UniProtKB-SubCell"/>
</dbReference>
<feature type="domain" description="Core Histone H2A/H2B/H3" evidence="9">
    <location>
        <begin position="89"/>
        <end position="143"/>
    </location>
</feature>
<keyword evidence="4" id="KW-0158">Chromosome</keyword>
<feature type="compositionally biased region" description="Polar residues" evidence="8">
    <location>
        <begin position="1"/>
        <end position="17"/>
    </location>
</feature>
<evidence type="ECO:0000313" key="11">
    <source>
        <dbReference type="Proteomes" id="UP000770717"/>
    </source>
</evidence>
<dbReference type="GO" id="GO:0046982">
    <property type="term" value="F:protein heterodimerization activity"/>
    <property type="evidence" value="ECO:0007669"/>
    <property type="project" value="InterPro"/>
</dbReference>
<evidence type="ECO:0000256" key="6">
    <source>
        <dbReference type="ARBA" id="ARBA00023242"/>
    </source>
</evidence>
<feature type="compositionally biased region" description="Basic and acidic residues" evidence="8">
    <location>
        <begin position="64"/>
        <end position="83"/>
    </location>
</feature>
<dbReference type="SUPFAM" id="SSF47113">
    <property type="entry name" value="Histone-fold"/>
    <property type="match status" value="1"/>
</dbReference>
<dbReference type="Gene3D" id="1.10.20.10">
    <property type="entry name" value="Histone, subunit A"/>
    <property type="match status" value="1"/>
</dbReference>
<evidence type="ECO:0000256" key="7">
    <source>
        <dbReference type="ARBA" id="ARBA00023269"/>
    </source>
</evidence>
<dbReference type="SMART" id="SM00428">
    <property type="entry name" value="H3"/>
    <property type="match status" value="1"/>
</dbReference>
<comment type="similarity">
    <text evidence="3">Belongs to the histone H3 family.</text>
</comment>
<evidence type="ECO:0000313" key="10">
    <source>
        <dbReference type="EMBL" id="KAG9460709.1"/>
    </source>
</evidence>